<accession>A0A9N9ATF7</accession>
<organism evidence="1 2">
    <name type="scientific">Racocetra fulgida</name>
    <dbReference type="NCBI Taxonomy" id="60492"/>
    <lineage>
        <taxon>Eukaryota</taxon>
        <taxon>Fungi</taxon>
        <taxon>Fungi incertae sedis</taxon>
        <taxon>Mucoromycota</taxon>
        <taxon>Glomeromycotina</taxon>
        <taxon>Glomeromycetes</taxon>
        <taxon>Diversisporales</taxon>
        <taxon>Gigasporaceae</taxon>
        <taxon>Racocetra</taxon>
    </lineage>
</organism>
<evidence type="ECO:0000313" key="2">
    <source>
        <dbReference type="Proteomes" id="UP000789396"/>
    </source>
</evidence>
<protein>
    <submittedName>
        <fullName evidence="1">10750_t:CDS:1</fullName>
    </submittedName>
</protein>
<dbReference type="EMBL" id="CAJVPZ010004323">
    <property type="protein sequence ID" value="CAG8544299.1"/>
    <property type="molecule type" value="Genomic_DNA"/>
</dbReference>
<reference evidence="1" key="1">
    <citation type="submission" date="2021-06" db="EMBL/GenBank/DDBJ databases">
        <authorList>
            <person name="Kallberg Y."/>
            <person name="Tangrot J."/>
            <person name="Rosling A."/>
        </authorList>
    </citation>
    <scope>NUCLEOTIDE SEQUENCE</scope>
    <source>
        <strain evidence="1">IN212</strain>
    </source>
</reference>
<dbReference type="AlphaFoldDB" id="A0A9N9ATF7"/>
<evidence type="ECO:0000313" key="1">
    <source>
        <dbReference type="EMBL" id="CAG8544299.1"/>
    </source>
</evidence>
<keyword evidence="2" id="KW-1185">Reference proteome</keyword>
<comment type="caution">
    <text evidence="1">The sequence shown here is derived from an EMBL/GenBank/DDBJ whole genome shotgun (WGS) entry which is preliminary data.</text>
</comment>
<dbReference type="OrthoDB" id="2394806at2759"/>
<name>A0A9N9ATF7_9GLOM</name>
<feature type="non-terminal residue" evidence="1">
    <location>
        <position position="1"/>
    </location>
</feature>
<dbReference type="Proteomes" id="UP000789396">
    <property type="component" value="Unassembled WGS sequence"/>
</dbReference>
<proteinExistence type="predicted"/>
<sequence length="85" mass="10194">SYSKEDITKFLYISKSTVHQTLDTFQKWGYIKKPFKEQLGHQKIFAYEELDLLKRIIIEKVVFYLDELVVKMENYIQKQVSVSTI</sequence>
<gene>
    <name evidence="1" type="ORF">RFULGI_LOCUS4362</name>
</gene>